<dbReference type="GO" id="GO:0008757">
    <property type="term" value="F:S-adenosylmethionine-dependent methyltransferase activity"/>
    <property type="evidence" value="ECO:0007669"/>
    <property type="project" value="InterPro"/>
</dbReference>
<dbReference type="PANTHER" id="PTHR42912">
    <property type="entry name" value="METHYLTRANSFERASE"/>
    <property type="match status" value="1"/>
</dbReference>
<gene>
    <name evidence="2" type="ordered locus">Acid_6629</name>
</gene>
<accession>Q01S19</accession>
<dbReference type="EMBL" id="CP000473">
    <property type="protein sequence ID" value="ABJ87551.1"/>
    <property type="molecule type" value="Genomic_DNA"/>
</dbReference>
<dbReference type="SUPFAM" id="SSF53335">
    <property type="entry name" value="S-adenosyl-L-methionine-dependent methyltransferases"/>
    <property type="match status" value="1"/>
</dbReference>
<dbReference type="AlphaFoldDB" id="Q01S19"/>
<dbReference type="PANTHER" id="PTHR42912:SF93">
    <property type="entry name" value="N6-ADENOSINE-METHYLTRANSFERASE TMT1A"/>
    <property type="match status" value="1"/>
</dbReference>
<feature type="domain" description="Methyltransferase type 11" evidence="1">
    <location>
        <begin position="47"/>
        <end position="133"/>
    </location>
</feature>
<dbReference type="OrthoDB" id="7365827at2"/>
<dbReference type="InterPro" id="IPR013216">
    <property type="entry name" value="Methyltransf_11"/>
</dbReference>
<dbReference type="eggNOG" id="COG2226">
    <property type="taxonomic scope" value="Bacteria"/>
</dbReference>
<keyword evidence="2" id="KW-0489">Methyltransferase</keyword>
<reference evidence="2" key="1">
    <citation type="submission" date="2006-10" db="EMBL/GenBank/DDBJ databases">
        <title>Complete sequence of Solibacter usitatus Ellin6076.</title>
        <authorList>
            <consortium name="US DOE Joint Genome Institute"/>
            <person name="Copeland A."/>
            <person name="Lucas S."/>
            <person name="Lapidus A."/>
            <person name="Barry K."/>
            <person name="Detter J.C."/>
            <person name="Glavina del Rio T."/>
            <person name="Hammon N."/>
            <person name="Israni S."/>
            <person name="Dalin E."/>
            <person name="Tice H."/>
            <person name="Pitluck S."/>
            <person name="Thompson L.S."/>
            <person name="Brettin T."/>
            <person name="Bruce D."/>
            <person name="Han C."/>
            <person name="Tapia R."/>
            <person name="Gilna P."/>
            <person name="Schmutz J."/>
            <person name="Larimer F."/>
            <person name="Land M."/>
            <person name="Hauser L."/>
            <person name="Kyrpides N."/>
            <person name="Mikhailova N."/>
            <person name="Janssen P.H."/>
            <person name="Kuske C.R."/>
            <person name="Richardson P."/>
        </authorList>
    </citation>
    <scope>NUCLEOTIDE SEQUENCE</scope>
    <source>
        <strain evidence="2">Ellin6076</strain>
    </source>
</reference>
<name>Q01S19_SOLUE</name>
<dbReference type="InterPro" id="IPR050508">
    <property type="entry name" value="Methyltransf_Superfamily"/>
</dbReference>
<evidence type="ECO:0000313" key="2">
    <source>
        <dbReference type="EMBL" id="ABJ87551.1"/>
    </source>
</evidence>
<dbReference type="CDD" id="cd02440">
    <property type="entry name" value="AdoMet_MTases"/>
    <property type="match status" value="1"/>
</dbReference>
<dbReference type="Pfam" id="PF08241">
    <property type="entry name" value="Methyltransf_11"/>
    <property type="match status" value="1"/>
</dbReference>
<dbReference type="Gene3D" id="3.40.50.150">
    <property type="entry name" value="Vaccinia Virus protein VP39"/>
    <property type="match status" value="1"/>
</dbReference>
<dbReference type="STRING" id="234267.Acid_6629"/>
<protein>
    <submittedName>
        <fullName evidence="2">Methyltransferase type 11</fullName>
    </submittedName>
</protein>
<dbReference type="GO" id="GO:0032259">
    <property type="term" value="P:methylation"/>
    <property type="evidence" value="ECO:0007669"/>
    <property type="project" value="UniProtKB-KW"/>
</dbReference>
<dbReference type="HOGENOM" id="CLU_049749_5_2_0"/>
<proteinExistence type="predicted"/>
<dbReference type="InParanoid" id="Q01S19"/>
<dbReference type="KEGG" id="sus:Acid_6629"/>
<dbReference type="InterPro" id="IPR029063">
    <property type="entry name" value="SAM-dependent_MTases_sf"/>
</dbReference>
<evidence type="ECO:0000259" key="1">
    <source>
        <dbReference type="Pfam" id="PF08241"/>
    </source>
</evidence>
<organism evidence="2">
    <name type="scientific">Solibacter usitatus (strain Ellin6076)</name>
    <dbReference type="NCBI Taxonomy" id="234267"/>
    <lineage>
        <taxon>Bacteria</taxon>
        <taxon>Pseudomonadati</taxon>
        <taxon>Acidobacteriota</taxon>
        <taxon>Terriglobia</taxon>
        <taxon>Bryobacterales</taxon>
        <taxon>Solibacteraceae</taxon>
        <taxon>Candidatus Solibacter</taxon>
    </lineage>
</organism>
<keyword evidence="2" id="KW-0808">Transferase</keyword>
<sequence>MSAIRVSAREGYGLWAESWDSTPSPIVALEHRMLLPWIERAGARRAIDVGCGTGRWTQHLGAIGLDSSREMLACAQGKSGLRGRLAVADATALPVADGAADLVLCALTLGHIRDHGAAMREFARILAPGGTLLLTDFHPAAAAAGWRRTFRREGSVYEVENHPYTVERLRCEGLVLDERVDARIGEPERDLFHAAGRPELFVEACGIPAVLLTRWIRV</sequence>